<evidence type="ECO:0000313" key="2">
    <source>
        <dbReference type="EMBL" id="KAG7324620.1"/>
    </source>
</evidence>
<reference evidence="2 3" key="1">
    <citation type="submission" date="2021-06" db="EMBL/GenBank/DDBJ databases">
        <title>Chromosome-level genome assembly of the red-tail catfish (Hemibagrus wyckioides).</title>
        <authorList>
            <person name="Shao F."/>
        </authorList>
    </citation>
    <scope>NUCLEOTIDE SEQUENCE [LARGE SCALE GENOMIC DNA]</scope>
    <source>
        <strain evidence="2">EC202008001</strain>
        <tissue evidence="2">Blood</tissue>
    </source>
</reference>
<protein>
    <submittedName>
        <fullName evidence="2">Uncharacterized protein</fullName>
    </submittedName>
</protein>
<accession>A0A9D3SI14</accession>
<proteinExistence type="predicted"/>
<dbReference type="AlphaFoldDB" id="A0A9D3SI14"/>
<name>A0A9D3SI14_9TELE</name>
<evidence type="ECO:0000256" key="1">
    <source>
        <dbReference type="SAM" id="MobiDB-lite"/>
    </source>
</evidence>
<feature type="region of interest" description="Disordered" evidence="1">
    <location>
        <begin position="35"/>
        <end position="84"/>
    </location>
</feature>
<comment type="caution">
    <text evidence="2">The sequence shown here is derived from an EMBL/GenBank/DDBJ whole genome shotgun (WGS) entry which is preliminary data.</text>
</comment>
<gene>
    <name evidence="2" type="ORF">KOW79_012636</name>
</gene>
<feature type="compositionally biased region" description="Pro residues" evidence="1">
    <location>
        <begin position="73"/>
        <end position="84"/>
    </location>
</feature>
<keyword evidence="3" id="KW-1185">Reference proteome</keyword>
<dbReference type="EMBL" id="JAHKSW010000014">
    <property type="protein sequence ID" value="KAG7324620.1"/>
    <property type="molecule type" value="Genomic_DNA"/>
</dbReference>
<sequence>MRDLLDCRTLTFTSASLQTATWVDQSEQEMGVSRLPVDTASGAGSWREKAETARAGAGRFPVRRMDEGESPGLSPPPSPPLTHH</sequence>
<dbReference type="Proteomes" id="UP000824219">
    <property type="component" value="Linkage Group LG14"/>
</dbReference>
<evidence type="ECO:0000313" key="3">
    <source>
        <dbReference type="Proteomes" id="UP000824219"/>
    </source>
</evidence>
<organism evidence="2 3">
    <name type="scientific">Hemibagrus wyckioides</name>
    <dbReference type="NCBI Taxonomy" id="337641"/>
    <lineage>
        <taxon>Eukaryota</taxon>
        <taxon>Metazoa</taxon>
        <taxon>Chordata</taxon>
        <taxon>Craniata</taxon>
        <taxon>Vertebrata</taxon>
        <taxon>Euteleostomi</taxon>
        <taxon>Actinopterygii</taxon>
        <taxon>Neopterygii</taxon>
        <taxon>Teleostei</taxon>
        <taxon>Ostariophysi</taxon>
        <taxon>Siluriformes</taxon>
        <taxon>Bagridae</taxon>
        <taxon>Hemibagrus</taxon>
    </lineage>
</organism>